<keyword evidence="4" id="KW-0808">Transferase</keyword>
<gene>
    <name evidence="7" type="ORF">HKI87_02g11510</name>
</gene>
<organism evidence="7 8">
    <name type="scientific">Chloropicon roscoffensis</name>
    <dbReference type="NCBI Taxonomy" id="1461544"/>
    <lineage>
        <taxon>Eukaryota</taxon>
        <taxon>Viridiplantae</taxon>
        <taxon>Chlorophyta</taxon>
        <taxon>Chloropicophyceae</taxon>
        <taxon>Chloropicales</taxon>
        <taxon>Chloropicaceae</taxon>
        <taxon>Chloropicon</taxon>
    </lineage>
</organism>
<dbReference type="EMBL" id="CP151502">
    <property type="protein sequence ID" value="WZN59625.1"/>
    <property type="molecule type" value="Genomic_DNA"/>
</dbReference>
<dbReference type="NCBIfam" id="TIGR04283">
    <property type="entry name" value="glyco_like_mftF"/>
    <property type="match status" value="1"/>
</dbReference>
<dbReference type="Pfam" id="PF00535">
    <property type="entry name" value="Glycos_transf_2"/>
    <property type="match status" value="1"/>
</dbReference>
<comment type="subcellular location">
    <subcellularLocation>
        <location evidence="1">Cell membrane</location>
    </subcellularLocation>
</comment>
<evidence type="ECO:0000313" key="7">
    <source>
        <dbReference type="EMBL" id="WZN59625.1"/>
    </source>
</evidence>
<protein>
    <submittedName>
        <fullName evidence="7">Glycosyltransferase</fullName>
    </submittedName>
</protein>
<keyword evidence="5" id="KW-0472">Membrane</keyword>
<dbReference type="CDD" id="cd02522">
    <property type="entry name" value="GT_2_like_a"/>
    <property type="match status" value="1"/>
</dbReference>
<dbReference type="Gene3D" id="3.90.550.10">
    <property type="entry name" value="Spore Coat Polysaccharide Biosynthesis Protein SpsA, Chain A"/>
    <property type="match status" value="1"/>
</dbReference>
<name>A0AAX4P0K2_9CHLO</name>
<reference evidence="7 8" key="1">
    <citation type="submission" date="2024-03" db="EMBL/GenBank/DDBJ databases">
        <title>Complete genome sequence of the green alga Chloropicon roscoffensis RCC1871.</title>
        <authorList>
            <person name="Lemieux C."/>
            <person name="Pombert J.-F."/>
            <person name="Otis C."/>
            <person name="Turmel M."/>
        </authorList>
    </citation>
    <scope>NUCLEOTIDE SEQUENCE [LARGE SCALE GENOMIC DNA]</scope>
    <source>
        <strain evidence="7 8">RCC1871</strain>
    </source>
</reference>
<accession>A0AAX4P0K2</accession>
<evidence type="ECO:0000256" key="3">
    <source>
        <dbReference type="ARBA" id="ARBA00022676"/>
    </source>
</evidence>
<proteinExistence type="predicted"/>
<dbReference type="InterPro" id="IPR026461">
    <property type="entry name" value="Trfase_2_rSAM/seldom_assoc"/>
</dbReference>
<sequence>MVGWPWPTSRRRERGEAWWSGREKISVILPTLNEESSVERSVRSCLGKTKGRGTNRVEVVVVDGGSRDDTVRRARRAGARVVSAERGRGLQQDVGSKAASGDLILFLHADSELPEGYDALLHDTVRKASRERQRSEVWGAFAELRIRSKGPLLRVVEFGVKQRTKLLHKPYGDQCLFFHRDAYESCGGFKRVPFMEDYDVVHRQRRRGIPPILLDGRVTTSGRRWKERGVLPVFLLNQALILSWHLGISPQALKELYYKGKPPKEACR</sequence>
<dbReference type="Proteomes" id="UP001472866">
    <property type="component" value="Chromosome 02"/>
</dbReference>
<dbReference type="PANTHER" id="PTHR43646:SF2">
    <property type="entry name" value="GLYCOSYLTRANSFERASE 2-LIKE DOMAIN-CONTAINING PROTEIN"/>
    <property type="match status" value="1"/>
</dbReference>
<feature type="domain" description="Glycosyltransferase 2-like" evidence="6">
    <location>
        <begin position="26"/>
        <end position="117"/>
    </location>
</feature>
<evidence type="ECO:0000256" key="1">
    <source>
        <dbReference type="ARBA" id="ARBA00004236"/>
    </source>
</evidence>
<dbReference type="InterPro" id="IPR001173">
    <property type="entry name" value="Glyco_trans_2-like"/>
</dbReference>
<dbReference type="InterPro" id="IPR029044">
    <property type="entry name" value="Nucleotide-diphossugar_trans"/>
</dbReference>
<dbReference type="PANTHER" id="PTHR43646">
    <property type="entry name" value="GLYCOSYLTRANSFERASE"/>
    <property type="match status" value="1"/>
</dbReference>
<dbReference type="GO" id="GO:0016757">
    <property type="term" value="F:glycosyltransferase activity"/>
    <property type="evidence" value="ECO:0007669"/>
    <property type="project" value="UniProtKB-KW"/>
</dbReference>
<dbReference type="AlphaFoldDB" id="A0AAX4P0K2"/>
<evidence type="ECO:0000259" key="6">
    <source>
        <dbReference type="Pfam" id="PF00535"/>
    </source>
</evidence>
<dbReference type="GO" id="GO:0005886">
    <property type="term" value="C:plasma membrane"/>
    <property type="evidence" value="ECO:0007669"/>
    <property type="project" value="UniProtKB-SubCell"/>
</dbReference>
<dbReference type="SUPFAM" id="SSF53448">
    <property type="entry name" value="Nucleotide-diphospho-sugar transferases"/>
    <property type="match status" value="1"/>
</dbReference>
<keyword evidence="8" id="KW-1185">Reference proteome</keyword>
<evidence type="ECO:0000313" key="8">
    <source>
        <dbReference type="Proteomes" id="UP001472866"/>
    </source>
</evidence>
<evidence type="ECO:0000256" key="2">
    <source>
        <dbReference type="ARBA" id="ARBA00022475"/>
    </source>
</evidence>
<evidence type="ECO:0000256" key="4">
    <source>
        <dbReference type="ARBA" id="ARBA00022679"/>
    </source>
</evidence>
<keyword evidence="2" id="KW-1003">Cell membrane</keyword>
<keyword evidence="3" id="KW-0328">Glycosyltransferase</keyword>
<evidence type="ECO:0000256" key="5">
    <source>
        <dbReference type="ARBA" id="ARBA00023136"/>
    </source>
</evidence>